<reference evidence="13 15" key="2">
    <citation type="submission" date="2017-02" db="EMBL/GenBank/DDBJ databases">
        <title>Amycolatopsis azurea DSM 43854 draft genome.</title>
        <authorList>
            <person name="Mayilraj S."/>
        </authorList>
    </citation>
    <scope>NUCLEOTIDE SEQUENCE [LARGE SCALE GENOMIC DNA]</scope>
    <source>
        <strain evidence="13 15">DSM 43854</strain>
    </source>
</reference>
<dbReference type="AlphaFoldDB" id="M2NUG5"/>
<dbReference type="Proteomes" id="UP000188551">
    <property type="component" value="Unassembled WGS sequence"/>
</dbReference>
<evidence type="ECO:0000256" key="8">
    <source>
        <dbReference type="SAM" id="MobiDB-lite"/>
    </source>
</evidence>
<feature type="transmembrane region" description="Helical" evidence="9">
    <location>
        <begin position="340"/>
        <end position="359"/>
    </location>
</feature>
<dbReference type="GO" id="GO:0010041">
    <property type="term" value="P:response to iron(III) ion"/>
    <property type="evidence" value="ECO:0007669"/>
    <property type="project" value="TreeGrafter"/>
</dbReference>
<dbReference type="EMBL" id="MUXN01000028">
    <property type="protein sequence ID" value="OOC01385.1"/>
    <property type="molecule type" value="Genomic_DNA"/>
</dbReference>
<evidence type="ECO:0000256" key="9">
    <source>
        <dbReference type="SAM" id="Phobius"/>
    </source>
</evidence>
<evidence type="ECO:0000313" key="14">
    <source>
        <dbReference type="Proteomes" id="UP000014137"/>
    </source>
</evidence>
<dbReference type="PANTHER" id="PTHR33908:SF3">
    <property type="entry name" value="UNDECAPRENYL PHOSPHATE-ALPHA-4-AMINO-4-DEOXY-L-ARABINOSE ARABINOSYL TRANSFERASE"/>
    <property type="match status" value="1"/>
</dbReference>
<evidence type="ECO:0000256" key="3">
    <source>
        <dbReference type="ARBA" id="ARBA00022676"/>
    </source>
</evidence>
<evidence type="ECO:0000256" key="6">
    <source>
        <dbReference type="ARBA" id="ARBA00022989"/>
    </source>
</evidence>
<organism evidence="12 14">
    <name type="scientific">Amycolatopsis azurea DSM 43854</name>
    <dbReference type="NCBI Taxonomy" id="1238180"/>
    <lineage>
        <taxon>Bacteria</taxon>
        <taxon>Bacillati</taxon>
        <taxon>Actinomycetota</taxon>
        <taxon>Actinomycetes</taxon>
        <taxon>Pseudonocardiales</taxon>
        <taxon>Pseudonocardiaceae</taxon>
        <taxon>Amycolatopsis</taxon>
    </lineage>
</organism>
<sequence length="630" mass="64610">MTLLASRDEADRTDSPARGTTADPRWVRPALAALLLATAVLYLWNLGESGWANAFYSAAAQAGSSSWKALFFGSSDAANAITVDKTPAALWVMSLSARLFGVNTWSILVPQALMGVGSVALLYAAVRRTSGPAAGLLAGAVLALTPAAALMFRFNNPDALLVLLLVAGAYCVVRALENASPRWLALAGVAVGFGFLAKMLQAFLVLPAFALAYLIAAPTSIGKRLLHLLGALGATLLSAGWYLAVVALWPAADRPYIGGSQENSLWELVFGYNGFGRITGDEVGSVGGGGNGGWGGTGWDRLFGSEMAGGIAWLLPTAVIALGAGLWFTRRAPRTDRGRAALIVWGGWFLVTAVVFSYMGGIIHAYYMIALGPAIAGLVGIAGTQLWRARGNPAAAGTLNTGVALTALTAYLLLSRQSDWLPGLAVAILVAGLLCAFLVFFAARLPDAARRLVAAGALVTVLAGTGAYTVATAATPHSGALPSAGPATGRGMGPGGGGIVIGGRGGPGGAGGGLLGTSLPGDSLVALLRKDSEKYTWAAATVGSNNAAGYQLGSGNPVLAVGGFNGTDPAPTLEKFQDYVRNGQIHYFLGDGMMMRGETGSDAAERIAEWVSETYTPTTVDGVTVYDLSR</sequence>
<dbReference type="PANTHER" id="PTHR33908">
    <property type="entry name" value="MANNOSYLTRANSFERASE YKCB-RELATED"/>
    <property type="match status" value="1"/>
</dbReference>
<feature type="domain" description="Putative mannosyltransferase YkcA/B-like C-terminal" evidence="11">
    <location>
        <begin position="524"/>
        <end position="613"/>
    </location>
</feature>
<evidence type="ECO:0000259" key="11">
    <source>
        <dbReference type="Pfam" id="PF24878"/>
    </source>
</evidence>
<feature type="transmembrane region" description="Helical" evidence="9">
    <location>
        <begin position="420"/>
        <end position="440"/>
    </location>
</feature>
<feature type="transmembrane region" description="Helical" evidence="9">
    <location>
        <begin position="307"/>
        <end position="328"/>
    </location>
</feature>
<dbReference type="Pfam" id="PF24878">
    <property type="entry name" value="YkcB_C"/>
    <property type="match status" value="1"/>
</dbReference>
<feature type="transmembrane region" description="Helical" evidence="9">
    <location>
        <begin position="365"/>
        <end position="387"/>
    </location>
</feature>
<feature type="transmembrane region" description="Helical" evidence="9">
    <location>
        <begin position="105"/>
        <end position="126"/>
    </location>
</feature>
<evidence type="ECO:0000256" key="4">
    <source>
        <dbReference type="ARBA" id="ARBA00022679"/>
    </source>
</evidence>
<keyword evidence="2" id="KW-1003">Cell membrane</keyword>
<gene>
    <name evidence="13" type="ORF">B0293_37970</name>
    <name evidence="12" type="ORF">C791_3682</name>
</gene>
<comment type="subcellular location">
    <subcellularLocation>
        <location evidence="1">Cell membrane</location>
        <topology evidence="1">Multi-pass membrane protein</topology>
    </subcellularLocation>
</comment>
<dbReference type="InterPro" id="IPR038731">
    <property type="entry name" value="RgtA/B/C-like"/>
</dbReference>
<evidence type="ECO:0000313" key="15">
    <source>
        <dbReference type="Proteomes" id="UP000188551"/>
    </source>
</evidence>
<evidence type="ECO:0000313" key="13">
    <source>
        <dbReference type="EMBL" id="OOC01385.1"/>
    </source>
</evidence>
<feature type="transmembrane region" description="Helical" evidence="9">
    <location>
        <begin position="132"/>
        <end position="152"/>
    </location>
</feature>
<dbReference type="Proteomes" id="UP000014137">
    <property type="component" value="Unassembled WGS sequence"/>
</dbReference>
<keyword evidence="4 12" id="KW-0808">Transferase</keyword>
<dbReference type="InterPro" id="IPR056785">
    <property type="entry name" value="YkcA/B-like_C"/>
</dbReference>
<dbReference type="GO" id="GO:0016763">
    <property type="term" value="F:pentosyltransferase activity"/>
    <property type="evidence" value="ECO:0007669"/>
    <property type="project" value="TreeGrafter"/>
</dbReference>
<dbReference type="RefSeq" id="WP_005158374.1">
    <property type="nucleotide sequence ID" value="NZ_ANMG01000035.1"/>
</dbReference>
<feature type="transmembrane region" description="Helical" evidence="9">
    <location>
        <begin position="452"/>
        <end position="471"/>
    </location>
</feature>
<keyword evidence="3" id="KW-0328">Glycosyltransferase</keyword>
<feature type="transmembrane region" description="Helical" evidence="9">
    <location>
        <begin position="159"/>
        <end position="177"/>
    </location>
</feature>
<reference evidence="12 14" key="1">
    <citation type="submission" date="2012-10" db="EMBL/GenBank/DDBJ databases">
        <title>Genome assembly of Amycolatopsis azurea DSM 43854.</title>
        <authorList>
            <person name="Khatri I."/>
            <person name="Kaur I."/>
            <person name="Subramanian S."/>
            <person name="Mayilraj S."/>
        </authorList>
    </citation>
    <scope>NUCLEOTIDE SEQUENCE [LARGE SCALE GENOMIC DNA]</scope>
    <source>
        <strain evidence="12 14">DSM 43854</strain>
    </source>
</reference>
<feature type="region of interest" description="Disordered" evidence="8">
    <location>
        <begin position="1"/>
        <end position="21"/>
    </location>
</feature>
<keyword evidence="7 9" id="KW-0472">Membrane</keyword>
<accession>M2NUG5</accession>
<evidence type="ECO:0000259" key="10">
    <source>
        <dbReference type="Pfam" id="PF13231"/>
    </source>
</evidence>
<protein>
    <submittedName>
        <fullName evidence="12 13">Glycosyl transferase</fullName>
    </submittedName>
</protein>
<evidence type="ECO:0000256" key="5">
    <source>
        <dbReference type="ARBA" id="ARBA00022692"/>
    </source>
</evidence>
<feature type="transmembrane region" description="Helical" evidence="9">
    <location>
        <begin position="394"/>
        <end position="414"/>
    </location>
</feature>
<dbReference type="GO" id="GO:0009103">
    <property type="term" value="P:lipopolysaccharide biosynthetic process"/>
    <property type="evidence" value="ECO:0007669"/>
    <property type="project" value="UniProtKB-ARBA"/>
</dbReference>
<dbReference type="PATRIC" id="fig|1238180.3.peg.4014"/>
<keyword evidence="6 9" id="KW-1133">Transmembrane helix</keyword>
<feature type="transmembrane region" description="Helical" evidence="9">
    <location>
        <begin position="228"/>
        <end position="249"/>
    </location>
</feature>
<keyword evidence="5 9" id="KW-0812">Transmembrane</keyword>
<comment type="caution">
    <text evidence="12">The sequence shown here is derived from an EMBL/GenBank/DDBJ whole genome shotgun (WGS) entry which is preliminary data.</text>
</comment>
<proteinExistence type="predicted"/>
<feature type="transmembrane region" description="Helical" evidence="9">
    <location>
        <begin position="183"/>
        <end position="216"/>
    </location>
</feature>
<feature type="transmembrane region" description="Helical" evidence="9">
    <location>
        <begin position="26"/>
        <end position="44"/>
    </location>
</feature>
<dbReference type="EMBL" id="ANMG01000035">
    <property type="protein sequence ID" value="EMD26134.1"/>
    <property type="molecule type" value="Genomic_DNA"/>
</dbReference>
<feature type="compositionally biased region" description="Basic and acidic residues" evidence="8">
    <location>
        <begin position="1"/>
        <end position="15"/>
    </location>
</feature>
<dbReference type="GO" id="GO:0005886">
    <property type="term" value="C:plasma membrane"/>
    <property type="evidence" value="ECO:0007669"/>
    <property type="project" value="UniProtKB-SubCell"/>
</dbReference>
<evidence type="ECO:0000313" key="12">
    <source>
        <dbReference type="EMBL" id="EMD26134.1"/>
    </source>
</evidence>
<name>M2NUG5_9PSEU</name>
<dbReference type="Pfam" id="PF13231">
    <property type="entry name" value="PMT_2"/>
    <property type="match status" value="1"/>
</dbReference>
<feature type="domain" description="Glycosyltransferase RgtA/B/C/D-like" evidence="10">
    <location>
        <begin position="84"/>
        <end position="238"/>
    </location>
</feature>
<evidence type="ECO:0000256" key="1">
    <source>
        <dbReference type="ARBA" id="ARBA00004651"/>
    </source>
</evidence>
<keyword evidence="15" id="KW-1185">Reference proteome</keyword>
<evidence type="ECO:0000256" key="7">
    <source>
        <dbReference type="ARBA" id="ARBA00023136"/>
    </source>
</evidence>
<dbReference type="InterPro" id="IPR050297">
    <property type="entry name" value="LipidA_mod_glycosyltrf_83"/>
</dbReference>
<evidence type="ECO:0000256" key="2">
    <source>
        <dbReference type="ARBA" id="ARBA00022475"/>
    </source>
</evidence>